<dbReference type="PANTHER" id="PTHR42687">
    <property type="entry name" value="L-THREONINE 3-DEHYDROGENASE"/>
    <property type="match status" value="1"/>
</dbReference>
<dbReference type="RefSeq" id="WP_309937188.1">
    <property type="nucleotide sequence ID" value="NZ_AP025305.1"/>
</dbReference>
<dbReference type="InterPro" id="IPR051225">
    <property type="entry name" value="NAD(P)_epim/dehydratase"/>
</dbReference>
<dbReference type="FunFam" id="3.40.50.720:FF:000077">
    <property type="entry name" value="L-threonine 3-dehydrogenase, mitochondrial"/>
    <property type="match status" value="1"/>
</dbReference>
<evidence type="ECO:0000313" key="4">
    <source>
        <dbReference type="Proteomes" id="UP001185092"/>
    </source>
</evidence>
<dbReference type="EMBL" id="JAVDQD010000001">
    <property type="protein sequence ID" value="MDR6237719.1"/>
    <property type="molecule type" value="Genomic_DNA"/>
</dbReference>
<name>A0AAE3XKK8_9BACT</name>
<dbReference type="Proteomes" id="UP001185092">
    <property type="component" value="Unassembled WGS sequence"/>
</dbReference>
<evidence type="ECO:0000313" key="3">
    <source>
        <dbReference type="EMBL" id="MDR6237719.1"/>
    </source>
</evidence>
<dbReference type="GO" id="GO:0008743">
    <property type="term" value="F:L-threonine 3-dehydrogenase activity"/>
    <property type="evidence" value="ECO:0007669"/>
    <property type="project" value="TreeGrafter"/>
</dbReference>
<protein>
    <submittedName>
        <fullName evidence="3">Nucleoside-diphosphate-sugar epimerase</fullName>
    </submittedName>
</protein>
<feature type="domain" description="NAD-dependent epimerase/dehydratase" evidence="2">
    <location>
        <begin position="4"/>
        <end position="230"/>
    </location>
</feature>
<keyword evidence="4" id="KW-1185">Reference proteome</keyword>
<comment type="similarity">
    <text evidence="1">Belongs to the NAD(P)-dependent epimerase/dehydratase family.</text>
</comment>
<evidence type="ECO:0000256" key="1">
    <source>
        <dbReference type="ARBA" id="ARBA00007637"/>
    </source>
</evidence>
<dbReference type="InterPro" id="IPR036291">
    <property type="entry name" value="NAD(P)-bd_dom_sf"/>
</dbReference>
<dbReference type="PANTHER" id="PTHR42687:SF1">
    <property type="entry name" value="L-THREONINE 3-DEHYDROGENASE, MITOCHONDRIAL"/>
    <property type="match status" value="1"/>
</dbReference>
<gene>
    <name evidence="3" type="ORF">HNQ88_000695</name>
</gene>
<evidence type="ECO:0000259" key="2">
    <source>
        <dbReference type="Pfam" id="PF01370"/>
    </source>
</evidence>
<accession>A0AAE3XKK8</accession>
<dbReference type="InterPro" id="IPR001509">
    <property type="entry name" value="Epimerase_deHydtase"/>
</dbReference>
<sequence>MNKILVIGAFGQLGSELTLELRKIYGDSNVIASDISENHPLAHEGLFERIDVLDYQRLEEVVDKYEITQIYNLAAILSSVGESKPKLAWDLNMGGLMNVLEIARIKKLDKIYWPSSMAVFGPDTPKANTPQDTVTNPTTMYGISKLAGERLCEYYYNKFGVDVRSIRYPGLIGYKAMPGGGTTDYAVDIYFKAVKGEAFDCFLSKGEPLPMMYMNDAVRGTIELMEAPAKNITIRTSYNMSAMSFDPEEIEASIQRHYPDFKIGYAPDHRQDIAASWPDSIDDQVARRDWAWKEEFDLNAMSDDILLNLAKILK</sequence>
<dbReference type="Gene3D" id="3.40.50.720">
    <property type="entry name" value="NAD(P)-binding Rossmann-like Domain"/>
    <property type="match status" value="1"/>
</dbReference>
<proteinExistence type="inferred from homology"/>
<organism evidence="3 4">
    <name type="scientific">Aureibacter tunicatorum</name>
    <dbReference type="NCBI Taxonomy" id="866807"/>
    <lineage>
        <taxon>Bacteria</taxon>
        <taxon>Pseudomonadati</taxon>
        <taxon>Bacteroidota</taxon>
        <taxon>Cytophagia</taxon>
        <taxon>Cytophagales</taxon>
        <taxon>Persicobacteraceae</taxon>
        <taxon>Aureibacter</taxon>
    </lineage>
</organism>
<dbReference type="Pfam" id="PF01370">
    <property type="entry name" value="Epimerase"/>
    <property type="match status" value="1"/>
</dbReference>
<reference evidence="3" key="1">
    <citation type="submission" date="2023-07" db="EMBL/GenBank/DDBJ databases">
        <title>Genomic Encyclopedia of Type Strains, Phase IV (KMG-IV): sequencing the most valuable type-strain genomes for metagenomic binning, comparative biology and taxonomic classification.</title>
        <authorList>
            <person name="Goeker M."/>
        </authorList>
    </citation>
    <scope>NUCLEOTIDE SEQUENCE</scope>
    <source>
        <strain evidence="3">DSM 26174</strain>
    </source>
</reference>
<dbReference type="GO" id="GO:0006567">
    <property type="term" value="P:L-threonine catabolic process"/>
    <property type="evidence" value="ECO:0007669"/>
    <property type="project" value="TreeGrafter"/>
</dbReference>
<dbReference type="SUPFAM" id="SSF51735">
    <property type="entry name" value="NAD(P)-binding Rossmann-fold domains"/>
    <property type="match status" value="1"/>
</dbReference>
<dbReference type="AlphaFoldDB" id="A0AAE3XKK8"/>
<comment type="caution">
    <text evidence="3">The sequence shown here is derived from an EMBL/GenBank/DDBJ whole genome shotgun (WGS) entry which is preliminary data.</text>
</comment>